<dbReference type="Proteomes" id="UP001064896">
    <property type="component" value="Chromosome"/>
</dbReference>
<evidence type="ECO:0008006" key="4">
    <source>
        <dbReference type="Google" id="ProtNLM"/>
    </source>
</evidence>
<name>A0ABM7L2D6_9PSED</name>
<accession>A0ABM7L2D6</accession>
<feature type="region of interest" description="Disordered" evidence="1">
    <location>
        <begin position="42"/>
        <end position="78"/>
    </location>
</feature>
<organism evidence="2 3">
    <name type="scientific">Pseudomonas solani</name>
    <dbReference type="NCBI Taxonomy" id="2731552"/>
    <lineage>
        <taxon>Bacteria</taxon>
        <taxon>Pseudomonadati</taxon>
        <taxon>Pseudomonadota</taxon>
        <taxon>Gammaproteobacteria</taxon>
        <taxon>Pseudomonadales</taxon>
        <taxon>Pseudomonadaceae</taxon>
        <taxon>Pseudomonas</taxon>
    </lineage>
</organism>
<keyword evidence="3" id="KW-1185">Reference proteome</keyword>
<dbReference type="EMBL" id="AP023081">
    <property type="protein sequence ID" value="BCD83675.1"/>
    <property type="molecule type" value="Genomic_DNA"/>
</dbReference>
<evidence type="ECO:0000313" key="3">
    <source>
        <dbReference type="Proteomes" id="UP001064896"/>
    </source>
</evidence>
<evidence type="ECO:0000313" key="2">
    <source>
        <dbReference type="EMBL" id="BCD83675.1"/>
    </source>
</evidence>
<evidence type="ECO:0000256" key="1">
    <source>
        <dbReference type="SAM" id="MobiDB-lite"/>
    </source>
</evidence>
<gene>
    <name evidence="2" type="ORF">PSm6_00820</name>
</gene>
<proteinExistence type="predicted"/>
<reference evidence="2" key="1">
    <citation type="submission" date="2020-05" db="EMBL/GenBank/DDBJ databases">
        <title>Complete genome sequence of Pseudomonas sp. Sm006.</title>
        <authorList>
            <person name="Takeuchi K."/>
            <person name="Someya N."/>
        </authorList>
    </citation>
    <scope>NUCLEOTIDE SEQUENCE</scope>
    <source>
        <strain evidence="2">Sm006</strain>
    </source>
</reference>
<protein>
    <recommendedName>
        <fullName evidence="4">Secreted protein</fullName>
    </recommendedName>
</protein>
<sequence>MRSGTVLMALGIIRCGFCASPAVRPITSMPPKAKMTMVKDATIPSSPLGKKPPWAQRLAKPATLSAPPSGMPATSTASPARIIATMATTLSSESQNSSSPNTRTLHRLMAAMTRTMPSTQSQRGVSGNHRPM</sequence>